<dbReference type="Proteomes" id="UP001232992">
    <property type="component" value="Unassembled WGS sequence"/>
</dbReference>
<dbReference type="EMBL" id="JAQOSQ010000002">
    <property type="protein sequence ID" value="MDJ1182154.1"/>
    <property type="molecule type" value="Genomic_DNA"/>
</dbReference>
<protein>
    <recommendedName>
        <fullName evidence="3">Chromophore lyase CpcT/CpeT</fullName>
        <ecNumber evidence="3">4.-.-.-</ecNumber>
    </recommendedName>
</protein>
<dbReference type="Gene3D" id="2.40.128.590">
    <property type="entry name" value="CpcT/CpeT domain"/>
    <property type="match status" value="1"/>
</dbReference>
<dbReference type="HAMAP" id="MF_01460">
    <property type="entry name" value="Chrphore_lyase_CpxT"/>
    <property type="match status" value="1"/>
</dbReference>
<name>A0ABT7BSI9_9CYAN</name>
<keyword evidence="2 3" id="KW-0456">Lyase</keyword>
<dbReference type="InterPro" id="IPR010404">
    <property type="entry name" value="CpcT/CpeT"/>
</dbReference>
<evidence type="ECO:0000256" key="2">
    <source>
        <dbReference type="ARBA" id="ARBA00023239"/>
    </source>
</evidence>
<evidence type="ECO:0000313" key="4">
    <source>
        <dbReference type="EMBL" id="MDJ1182154.1"/>
    </source>
</evidence>
<organism evidence="4 5">
    <name type="scientific">Roseofilum casamattae BLCC-M143</name>
    <dbReference type="NCBI Taxonomy" id="3022442"/>
    <lineage>
        <taxon>Bacteria</taxon>
        <taxon>Bacillati</taxon>
        <taxon>Cyanobacteriota</taxon>
        <taxon>Cyanophyceae</taxon>
        <taxon>Desertifilales</taxon>
        <taxon>Desertifilaceae</taxon>
        <taxon>Roseofilum</taxon>
        <taxon>Roseofilum casamattae</taxon>
    </lineage>
</organism>
<dbReference type="PANTHER" id="PTHR35137:SF1">
    <property type="entry name" value="CHROMOPHORE LYASE CRL, CHLOROPLASTIC"/>
    <property type="match status" value="1"/>
</dbReference>
<evidence type="ECO:0000256" key="1">
    <source>
        <dbReference type="ARBA" id="ARBA00008206"/>
    </source>
</evidence>
<dbReference type="EC" id="4.-.-.-" evidence="3"/>
<dbReference type="GO" id="GO:0016829">
    <property type="term" value="F:lyase activity"/>
    <property type="evidence" value="ECO:0007669"/>
    <property type="project" value="UniProtKB-KW"/>
</dbReference>
<proteinExistence type="inferred from homology"/>
<accession>A0ABT7BSI9</accession>
<dbReference type="Pfam" id="PF06206">
    <property type="entry name" value="CpeT"/>
    <property type="match status" value="1"/>
</dbReference>
<evidence type="ECO:0000256" key="3">
    <source>
        <dbReference type="HAMAP-Rule" id="MF_01460"/>
    </source>
</evidence>
<reference evidence="4 5" key="1">
    <citation type="submission" date="2023-01" db="EMBL/GenBank/DDBJ databases">
        <title>Novel diversity within Roseofilum (Cyanobacteria; Desertifilaceae) from marine benthic mats with descriptions of four novel species.</title>
        <authorList>
            <person name="Wang Y."/>
            <person name="Berthold D.E."/>
            <person name="Hu J."/>
            <person name="Lefler F.W."/>
            <person name="Laughinghouse H.D. IV."/>
        </authorList>
    </citation>
    <scope>NUCLEOTIDE SEQUENCE [LARGE SCALE GENOMIC DNA]</scope>
    <source>
        <strain evidence="4 5">BLCC-M143</strain>
    </source>
</reference>
<dbReference type="CDD" id="cd16338">
    <property type="entry name" value="CpcT"/>
    <property type="match status" value="1"/>
</dbReference>
<dbReference type="InterPro" id="IPR038672">
    <property type="entry name" value="CpcT/CpeT_sf"/>
</dbReference>
<sequence length="187" mass="21691">MTLARCFAGDFSNYQQAHANPTSYAHIHVMWRPLPRDFFSGIGFYSEQVYDYDRWSPYRQGIHHLVDLGDRIYIENYSLDDPMLYAGASQDLSILHSITPEVIQRRNCCSMIFRRHGKVFRGEVEPGNGCLIHRKGRQTYLVSEVELTETTWKSLDKGMDVETHEQVWGSKAGPLEFEKIESFAHEL</sequence>
<dbReference type="RefSeq" id="WP_283756807.1">
    <property type="nucleotide sequence ID" value="NZ_JAQOSQ010000002.1"/>
</dbReference>
<gene>
    <name evidence="3" type="primary">cpcT</name>
    <name evidence="4" type="ORF">PMH09_03020</name>
</gene>
<evidence type="ECO:0000313" key="5">
    <source>
        <dbReference type="Proteomes" id="UP001232992"/>
    </source>
</evidence>
<dbReference type="PANTHER" id="PTHR35137">
    <property type="entry name" value="CHROMOPHORE LYASE CRL, CHLOROPLASTIC"/>
    <property type="match status" value="1"/>
</dbReference>
<comment type="similarity">
    <text evidence="1 3">Belongs to the CpcT/CpeT biliprotein lyase family.</text>
</comment>
<comment type="function">
    <text evidence="3">Covalently attaches a chromophore to Cys residue(s) of phycobiliproteins.</text>
</comment>
<keyword evidence="5" id="KW-1185">Reference proteome</keyword>
<comment type="caution">
    <text evidence="4">The sequence shown here is derived from an EMBL/GenBank/DDBJ whole genome shotgun (WGS) entry which is preliminary data.</text>
</comment>